<accession>A0A540WL16</accession>
<sequence>MGQLRLERHLHGVHVVLMCTDDAEEQAEWVLSVLERLPPGGLIPGRTLRFGWSNLRLDPRGDSLVVTEPDFDGNPLTDWRDDITVTLRVQGRMLETTQTVGTEPLFPRYGDKVAAVPGWDRSPRVAMARARTPEGTDSGWLIVPP</sequence>
<keyword evidence="2" id="KW-1185">Reference proteome</keyword>
<organism evidence="1 2">
    <name type="scientific">Myxococcus llanfairpwllgwyngyllgogerychwyrndrobwllllantysiliogogogochensis</name>
    <dbReference type="NCBI Taxonomy" id="2590453"/>
    <lineage>
        <taxon>Bacteria</taxon>
        <taxon>Pseudomonadati</taxon>
        <taxon>Myxococcota</taxon>
        <taxon>Myxococcia</taxon>
        <taxon>Myxococcales</taxon>
        <taxon>Cystobacterineae</taxon>
        <taxon>Myxococcaceae</taxon>
        <taxon>Myxococcus</taxon>
    </lineage>
</organism>
<feature type="non-terminal residue" evidence="1">
    <location>
        <position position="145"/>
    </location>
</feature>
<gene>
    <name evidence="1" type="ORF">FJV41_43290</name>
</gene>
<evidence type="ECO:0000313" key="2">
    <source>
        <dbReference type="Proteomes" id="UP000315369"/>
    </source>
</evidence>
<protein>
    <submittedName>
        <fullName evidence="1">Uncharacterized protein</fullName>
    </submittedName>
</protein>
<name>A0A540WL16_9BACT</name>
<proteinExistence type="predicted"/>
<dbReference type="Proteomes" id="UP000315369">
    <property type="component" value="Unassembled WGS sequence"/>
</dbReference>
<dbReference type="RefSeq" id="WP_141648485.1">
    <property type="nucleotide sequence ID" value="NZ_VIFM01000317.1"/>
</dbReference>
<evidence type="ECO:0000313" key="1">
    <source>
        <dbReference type="EMBL" id="TQF09701.1"/>
    </source>
</evidence>
<reference evidence="1 2" key="1">
    <citation type="submission" date="2019-06" db="EMBL/GenBank/DDBJ databases">
        <authorList>
            <person name="Livingstone P."/>
            <person name="Whitworth D."/>
        </authorList>
    </citation>
    <scope>NUCLEOTIDE SEQUENCE [LARGE SCALE GENOMIC DNA]</scope>
    <source>
        <strain evidence="1 2">AM401</strain>
    </source>
</reference>
<dbReference type="OrthoDB" id="5523957at2"/>
<comment type="caution">
    <text evidence="1">The sequence shown here is derived from an EMBL/GenBank/DDBJ whole genome shotgun (WGS) entry which is preliminary data.</text>
</comment>
<dbReference type="EMBL" id="VIFM01000317">
    <property type="protein sequence ID" value="TQF09701.1"/>
    <property type="molecule type" value="Genomic_DNA"/>
</dbReference>
<dbReference type="AlphaFoldDB" id="A0A540WL16"/>